<gene>
    <name evidence="9" type="ORF">GCM10009654_18410</name>
</gene>
<feature type="transmembrane region" description="Helical" evidence="7">
    <location>
        <begin position="71"/>
        <end position="96"/>
    </location>
</feature>
<evidence type="ECO:0000259" key="8">
    <source>
        <dbReference type="PROSITE" id="PS50928"/>
    </source>
</evidence>
<feature type="transmembrane region" description="Helical" evidence="7">
    <location>
        <begin position="141"/>
        <end position="161"/>
    </location>
</feature>
<evidence type="ECO:0000313" key="9">
    <source>
        <dbReference type="EMBL" id="GAA1162102.1"/>
    </source>
</evidence>
<dbReference type="PANTHER" id="PTHR43744:SF3">
    <property type="entry name" value="LACTOSE TRANSPORT SYSTEM PERMEASE PROTEIN LACG"/>
    <property type="match status" value="1"/>
</dbReference>
<evidence type="ECO:0000313" key="10">
    <source>
        <dbReference type="Proteomes" id="UP001501371"/>
    </source>
</evidence>
<keyword evidence="6 7" id="KW-0472">Membrane</keyword>
<dbReference type="SUPFAM" id="SSF161098">
    <property type="entry name" value="MetI-like"/>
    <property type="match status" value="1"/>
</dbReference>
<dbReference type="PANTHER" id="PTHR43744">
    <property type="entry name" value="ABC TRANSPORTER PERMEASE PROTEIN MG189-RELATED-RELATED"/>
    <property type="match status" value="1"/>
</dbReference>
<dbReference type="InterPro" id="IPR000515">
    <property type="entry name" value="MetI-like"/>
</dbReference>
<evidence type="ECO:0000256" key="6">
    <source>
        <dbReference type="ARBA" id="ARBA00023136"/>
    </source>
</evidence>
<comment type="caution">
    <text evidence="9">The sequence shown here is derived from an EMBL/GenBank/DDBJ whole genome shotgun (WGS) entry which is preliminary data.</text>
</comment>
<keyword evidence="2 7" id="KW-0813">Transport</keyword>
<evidence type="ECO:0000256" key="2">
    <source>
        <dbReference type="ARBA" id="ARBA00022448"/>
    </source>
</evidence>
<feature type="transmembrane region" description="Helical" evidence="7">
    <location>
        <begin position="182"/>
        <end position="207"/>
    </location>
</feature>
<feature type="transmembrane region" description="Helical" evidence="7">
    <location>
        <begin position="240"/>
        <end position="261"/>
    </location>
</feature>
<dbReference type="InterPro" id="IPR035906">
    <property type="entry name" value="MetI-like_sf"/>
</dbReference>
<keyword evidence="3" id="KW-1003">Cell membrane</keyword>
<dbReference type="Proteomes" id="UP001501371">
    <property type="component" value="Unassembled WGS sequence"/>
</dbReference>
<keyword evidence="10" id="KW-1185">Reference proteome</keyword>
<sequence length="275" mass="30455">MKEASLSLLRHLVASVICLVVFVLPFVFIALTAMKDSQEASLLEFSLPTSWHFLENLTEVLSARDFQIVRAFVNSVVLTVTSVTLVTVVAAMAAFVLQRRPSRLNGMINFLVLTKLIIPPAIVPTIWTLQGLGIYRTFGSMILLEATFHFAFCVMLFRAFLSTVPRELDEAATLDGASPVRMFFGVVLPVMRPVVVTAVIVTSVAVFNDFTNPLYFLPGDDNATLQLTLFNFQSQYNTEWNLLAMDVLLITVPPLIAFLFFNRRIIAGMAAGAVK</sequence>
<feature type="transmembrane region" description="Helical" evidence="7">
    <location>
        <begin position="12"/>
        <end position="34"/>
    </location>
</feature>
<keyword evidence="4 7" id="KW-0812">Transmembrane</keyword>
<comment type="subcellular location">
    <subcellularLocation>
        <location evidence="1 7">Cell membrane</location>
        <topology evidence="1 7">Multi-pass membrane protein</topology>
    </subcellularLocation>
</comment>
<dbReference type="RefSeq" id="WP_344272852.1">
    <property type="nucleotide sequence ID" value="NZ_BAAAKV010000013.1"/>
</dbReference>
<dbReference type="Gene3D" id="1.10.3720.10">
    <property type="entry name" value="MetI-like"/>
    <property type="match status" value="1"/>
</dbReference>
<dbReference type="PROSITE" id="PS50928">
    <property type="entry name" value="ABC_TM1"/>
    <property type="match status" value="1"/>
</dbReference>
<evidence type="ECO:0000256" key="3">
    <source>
        <dbReference type="ARBA" id="ARBA00022475"/>
    </source>
</evidence>
<proteinExistence type="inferred from homology"/>
<dbReference type="CDD" id="cd06261">
    <property type="entry name" value="TM_PBP2"/>
    <property type="match status" value="1"/>
</dbReference>
<keyword evidence="5 7" id="KW-1133">Transmembrane helix</keyword>
<protein>
    <submittedName>
        <fullName evidence="9">Carbohydrate ABC transporter permease</fullName>
    </submittedName>
</protein>
<evidence type="ECO:0000256" key="7">
    <source>
        <dbReference type="RuleBase" id="RU363032"/>
    </source>
</evidence>
<evidence type="ECO:0000256" key="1">
    <source>
        <dbReference type="ARBA" id="ARBA00004651"/>
    </source>
</evidence>
<evidence type="ECO:0000256" key="5">
    <source>
        <dbReference type="ARBA" id="ARBA00022989"/>
    </source>
</evidence>
<organism evidence="9 10">
    <name type="scientific">Streptomyces hebeiensis</name>
    <dbReference type="NCBI Taxonomy" id="229486"/>
    <lineage>
        <taxon>Bacteria</taxon>
        <taxon>Bacillati</taxon>
        <taxon>Actinomycetota</taxon>
        <taxon>Actinomycetes</taxon>
        <taxon>Kitasatosporales</taxon>
        <taxon>Streptomycetaceae</taxon>
        <taxon>Streptomyces</taxon>
    </lineage>
</organism>
<dbReference type="Pfam" id="PF00528">
    <property type="entry name" value="BPD_transp_1"/>
    <property type="match status" value="1"/>
</dbReference>
<feature type="domain" description="ABC transmembrane type-1" evidence="8">
    <location>
        <begin position="72"/>
        <end position="261"/>
    </location>
</feature>
<accession>A0ABN1UQ84</accession>
<evidence type="ECO:0000256" key="4">
    <source>
        <dbReference type="ARBA" id="ARBA00022692"/>
    </source>
</evidence>
<comment type="similarity">
    <text evidence="7">Belongs to the binding-protein-dependent transport system permease family.</text>
</comment>
<dbReference type="EMBL" id="BAAAKV010000013">
    <property type="protein sequence ID" value="GAA1162102.1"/>
    <property type="molecule type" value="Genomic_DNA"/>
</dbReference>
<name>A0ABN1UQ84_9ACTN</name>
<feature type="transmembrane region" description="Helical" evidence="7">
    <location>
        <begin position="108"/>
        <end position="129"/>
    </location>
</feature>
<reference evidence="9 10" key="1">
    <citation type="journal article" date="2019" name="Int. J. Syst. Evol. Microbiol.">
        <title>The Global Catalogue of Microorganisms (GCM) 10K type strain sequencing project: providing services to taxonomists for standard genome sequencing and annotation.</title>
        <authorList>
            <consortium name="The Broad Institute Genomics Platform"/>
            <consortium name="The Broad Institute Genome Sequencing Center for Infectious Disease"/>
            <person name="Wu L."/>
            <person name="Ma J."/>
        </authorList>
    </citation>
    <scope>NUCLEOTIDE SEQUENCE [LARGE SCALE GENOMIC DNA]</scope>
    <source>
        <strain evidence="9 10">JCM 12696</strain>
    </source>
</reference>